<organism evidence="2 3">
    <name type="scientific">Mesorhizobium cantuariense</name>
    <dbReference type="NCBI Taxonomy" id="1300275"/>
    <lineage>
        <taxon>Bacteria</taxon>
        <taxon>Pseudomonadati</taxon>
        <taxon>Pseudomonadota</taxon>
        <taxon>Alphaproteobacteria</taxon>
        <taxon>Hyphomicrobiales</taxon>
        <taxon>Phyllobacteriaceae</taxon>
        <taxon>Mesorhizobium</taxon>
    </lineage>
</organism>
<evidence type="ECO:0000313" key="3">
    <source>
        <dbReference type="Proteomes" id="UP001595648"/>
    </source>
</evidence>
<accession>A0ABV7MMR6</accession>
<protein>
    <submittedName>
        <fullName evidence="2">Uncharacterized protein</fullName>
    </submittedName>
</protein>
<feature type="region of interest" description="Disordered" evidence="1">
    <location>
        <begin position="56"/>
        <end position="75"/>
    </location>
</feature>
<name>A0ABV7MMR6_9HYPH</name>
<evidence type="ECO:0000256" key="1">
    <source>
        <dbReference type="SAM" id="MobiDB-lite"/>
    </source>
</evidence>
<gene>
    <name evidence="2" type="ORF">ACFOJ9_15360</name>
</gene>
<dbReference type="EMBL" id="JBHRVD010000001">
    <property type="protein sequence ID" value="MFC3323146.1"/>
    <property type="molecule type" value="Genomic_DNA"/>
</dbReference>
<proteinExistence type="predicted"/>
<dbReference type="RefSeq" id="WP_378979596.1">
    <property type="nucleotide sequence ID" value="NZ_JBHRVD010000001.1"/>
</dbReference>
<evidence type="ECO:0000313" key="2">
    <source>
        <dbReference type="EMBL" id="MFC3323146.1"/>
    </source>
</evidence>
<reference evidence="3" key="1">
    <citation type="journal article" date="2019" name="Int. J. Syst. Evol. Microbiol.">
        <title>The Global Catalogue of Microorganisms (GCM) 10K type strain sequencing project: providing services to taxonomists for standard genome sequencing and annotation.</title>
        <authorList>
            <consortium name="The Broad Institute Genomics Platform"/>
            <consortium name="The Broad Institute Genome Sequencing Center for Infectious Disease"/>
            <person name="Wu L."/>
            <person name="Ma J."/>
        </authorList>
    </citation>
    <scope>NUCLEOTIDE SEQUENCE [LARGE SCALE GENOMIC DNA]</scope>
    <source>
        <strain evidence="3">ICMP 19515</strain>
    </source>
</reference>
<dbReference type="Proteomes" id="UP001595648">
    <property type="component" value="Unassembled WGS sequence"/>
</dbReference>
<comment type="caution">
    <text evidence="2">The sequence shown here is derived from an EMBL/GenBank/DDBJ whole genome shotgun (WGS) entry which is preliminary data.</text>
</comment>
<keyword evidence="3" id="KW-1185">Reference proteome</keyword>
<sequence length="75" mass="8816">MEQLKRVLGLHLEDAFRAQWAALRAMELELNATERRYMEIRVKRPVMGEMSQDEIDDLRNTKNEMLPPSLSGTRE</sequence>